<accession>A0A518HA58</accession>
<proteinExistence type="predicted"/>
<reference evidence="2 3" key="1">
    <citation type="submission" date="2019-02" db="EMBL/GenBank/DDBJ databases">
        <title>Deep-cultivation of Planctomycetes and their phenomic and genomic characterization uncovers novel biology.</title>
        <authorList>
            <person name="Wiegand S."/>
            <person name="Jogler M."/>
            <person name="Boedeker C."/>
            <person name="Pinto D."/>
            <person name="Vollmers J."/>
            <person name="Rivas-Marin E."/>
            <person name="Kohn T."/>
            <person name="Peeters S.H."/>
            <person name="Heuer A."/>
            <person name="Rast P."/>
            <person name="Oberbeckmann S."/>
            <person name="Bunk B."/>
            <person name="Jeske O."/>
            <person name="Meyerdierks A."/>
            <person name="Storesund J.E."/>
            <person name="Kallscheuer N."/>
            <person name="Luecker S."/>
            <person name="Lage O.M."/>
            <person name="Pohl T."/>
            <person name="Merkel B.J."/>
            <person name="Hornburger P."/>
            <person name="Mueller R.-W."/>
            <person name="Bruemmer F."/>
            <person name="Labrenz M."/>
            <person name="Spormann A.M."/>
            <person name="Op den Camp H."/>
            <person name="Overmann J."/>
            <person name="Amann R."/>
            <person name="Jetten M.S.M."/>
            <person name="Mascher T."/>
            <person name="Medema M.H."/>
            <person name="Devos D.P."/>
            <person name="Kaster A.-K."/>
            <person name="Ovreas L."/>
            <person name="Rohde M."/>
            <person name="Galperin M.Y."/>
            <person name="Jogler C."/>
        </authorList>
    </citation>
    <scope>NUCLEOTIDE SEQUENCE [LARGE SCALE GENOMIC DNA]</scope>
    <source>
        <strain evidence="2 3">ElP</strain>
    </source>
</reference>
<sequence>MSSTRTAPTIEQFSAYNEAFDYFNKRLFDGRLGPAMLSIARKGRSKGYFTPRKWRNKAGEQVHEIAISPDLIAEGLDATMAQVVALMGRQLRWQEAIEAGDEKAASTAARGYADARQCEIWLELGLLPMGKDGGRTRGGWNLDVEVVLECEADMAIEAVPKKAMLPWEAVAGGQPEGDDEPRRKTGRLKYTCPICEAHVLGRPGLEVRCKGYPDDHPPERMRAEDEPPVEEDVEIVEDKLSVEAGDEDDEPTDTRVKELVKEPAQKSRSEPEGPQPQPAQPEPKVLEVEWKKGDEKGHGPGWHVPAVGGEEVEGLAIRRAGTDRWRLFGPKVVETTGEDDLDFETFRSGQIVAERLLRGEPHGTLEFAHRQGRRDPDPHSPAAAPHLSRLGEWADAVKRDEALTWNDLAKLEARWGAAQRSIYSSRRRWVGKEMEMRVGEAKYQVYDPKIRGHRSIQVPEGTRVRVTRVTATTWNDDEIDCMIVGGKNDGLEIRFKALNLREVPPQGVPARDDDAEAEESGEPSPPPMDSVLLGYHKGEIHLARVEGKETEAACGEGKATDWDYGTFSDLTCEECQSLYARQARGPFMASIPPGKVILLRGRGSGKHVHVGDRRLGEPRCGAGILHMEQHVGDPAEVTCKRCRAMLDREAPAQAVEGNQPQVARYALYLLDGRSYHLRNRHHGYDAICGTKSRHSGEHAEGPLSLVTCKRCLGSQYVNLCKLD</sequence>
<dbReference type="AlphaFoldDB" id="A0A518HA58"/>
<keyword evidence="3" id="KW-1185">Reference proteome</keyword>
<feature type="compositionally biased region" description="Basic and acidic residues" evidence="1">
    <location>
        <begin position="210"/>
        <end position="225"/>
    </location>
</feature>
<feature type="region of interest" description="Disordered" evidence="1">
    <location>
        <begin position="504"/>
        <end position="528"/>
    </location>
</feature>
<feature type="compositionally biased region" description="Basic and acidic residues" evidence="1">
    <location>
        <begin position="252"/>
        <end position="271"/>
    </location>
</feature>
<feature type="region of interest" description="Disordered" evidence="1">
    <location>
        <begin position="210"/>
        <end position="283"/>
    </location>
</feature>
<dbReference type="OrthoDB" id="9787302at2"/>
<name>A0A518HA58_9BACT</name>
<gene>
    <name evidence="2" type="ORF">ElP_56620</name>
</gene>
<feature type="compositionally biased region" description="Acidic residues" evidence="1">
    <location>
        <begin position="226"/>
        <end position="235"/>
    </location>
</feature>
<evidence type="ECO:0000313" key="3">
    <source>
        <dbReference type="Proteomes" id="UP000317835"/>
    </source>
</evidence>
<protein>
    <submittedName>
        <fullName evidence="2">Uncharacterized protein</fullName>
    </submittedName>
</protein>
<organism evidence="2 3">
    <name type="scientific">Tautonia plasticadhaerens</name>
    <dbReference type="NCBI Taxonomy" id="2527974"/>
    <lineage>
        <taxon>Bacteria</taxon>
        <taxon>Pseudomonadati</taxon>
        <taxon>Planctomycetota</taxon>
        <taxon>Planctomycetia</taxon>
        <taxon>Isosphaerales</taxon>
        <taxon>Isosphaeraceae</taxon>
        <taxon>Tautonia</taxon>
    </lineage>
</organism>
<evidence type="ECO:0000256" key="1">
    <source>
        <dbReference type="SAM" id="MobiDB-lite"/>
    </source>
</evidence>
<dbReference type="Proteomes" id="UP000317835">
    <property type="component" value="Chromosome"/>
</dbReference>
<feature type="region of interest" description="Disordered" evidence="1">
    <location>
        <begin position="369"/>
        <end position="388"/>
    </location>
</feature>
<dbReference type="KEGG" id="tpla:ElP_56620"/>
<evidence type="ECO:0000313" key="2">
    <source>
        <dbReference type="EMBL" id="QDV37719.1"/>
    </source>
</evidence>
<dbReference type="RefSeq" id="WP_145275725.1">
    <property type="nucleotide sequence ID" value="NZ_CP036426.1"/>
</dbReference>
<dbReference type="EMBL" id="CP036426">
    <property type="protein sequence ID" value="QDV37719.1"/>
    <property type="molecule type" value="Genomic_DNA"/>
</dbReference>
<feature type="compositionally biased region" description="Basic and acidic residues" evidence="1">
    <location>
        <begin position="369"/>
        <end position="378"/>
    </location>
</feature>